<dbReference type="EMBL" id="MU069445">
    <property type="protein sequence ID" value="KAF5843269.1"/>
    <property type="molecule type" value="Genomic_DNA"/>
</dbReference>
<keyword evidence="2" id="KW-0812">Transmembrane</keyword>
<name>A0ABQ7H8T7_DUNSA</name>
<evidence type="ECO:0000256" key="2">
    <source>
        <dbReference type="SAM" id="Phobius"/>
    </source>
</evidence>
<accession>A0ABQ7H8T7</accession>
<feature type="compositionally biased region" description="Basic and acidic residues" evidence="1">
    <location>
        <begin position="84"/>
        <end position="110"/>
    </location>
</feature>
<dbReference type="Proteomes" id="UP000815325">
    <property type="component" value="Unassembled WGS sequence"/>
</dbReference>
<comment type="caution">
    <text evidence="3">The sequence shown here is derived from an EMBL/GenBank/DDBJ whole genome shotgun (WGS) entry which is preliminary data.</text>
</comment>
<organism evidence="3 4">
    <name type="scientific">Dunaliella salina</name>
    <name type="common">Green alga</name>
    <name type="synonym">Protococcus salinus</name>
    <dbReference type="NCBI Taxonomy" id="3046"/>
    <lineage>
        <taxon>Eukaryota</taxon>
        <taxon>Viridiplantae</taxon>
        <taxon>Chlorophyta</taxon>
        <taxon>core chlorophytes</taxon>
        <taxon>Chlorophyceae</taxon>
        <taxon>CS clade</taxon>
        <taxon>Chlamydomonadales</taxon>
        <taxon>Dunaliellaceae</taxon>
        <taxon>Dunaliella</taxon>
    </lineage>
</organism>
<evidence type="ECO:0008006" key="5">
    <source>
        <dbReference type="Google" id="ProtNLM"/>
    </source>
</evidence>
<feature type="transmembrane region" description="Helical" evidence="2">
    <location>
        <begin position="14"/>
        <end position="32"/>
    </location>
</feature>
<gene>
    <name evidence="3" type="ORF">DUNSADRAFT_71</name>
</gene>
<reference evidence="3" key="1">
    <citation type="submission" date="2017-08" db="EMBL/GenBank/DDBJ databases">
        <authorList>
            <person name="Polle J.E."/>
            <person name="Barry K."/>
            <person name="Cushman J."/>
            <person name="Schmutz J."/>
            <person name="Tran D."/>
            <person name="Hathwaick L.T."/>
            <person name="Yim W.C."/>
            <person name="Jenkins J."/>
            <person name="Mckie-Krisberg Z.M."/>
            <person name="Prochnik S."/>
            <person name="Lindquist E."/>
            <person name="Dockter R.B."/>
            <person name="Adam C."/>
            <person name="Molina H."/>
            <person name="Bunkerborg J."/>
            <person name="Jin E."/>
            <person name="Buchheim M."/>
            <person name="Magnuson J."/>
        </authorList>
    </citation>
    <scope>NUCLEOTIDE SEQUENCE</scope>
    <source>
        <strain evidence="3">CCAP 19/18</strain>
    </source>
</reference>
<evidence type="ECO:0000313" key="4">
    <source>
        <dbReference type="Proteomes" id="UP000815325"/>
    </source>
</evidence>
<sequence>MSLSFQVVYFKKSYVFRFFPYFLLTVGVMLNLKLPSSANCTARTARPSSRPVVSCCATTRRDAAFTLLGFPLLAAAPAAKAQDFQKAKEERENRKRMLEAQVQRSKETGKGGDAFPTPDYSVPMEALSQRGAP</sequence>
<protein>
    <recommendedName>
        <fullName evidence="5">Encoded protein</fullName>
    </recommendedName>
</protein>
<evidence type="ECO:0000256" key="1">
    <source>
        <dbReference type="SAM" id="MobiDB-lite"/>
    </source>
</evidence>
<proteinExistence type="predicted"/>
<keyword evidence="4" id="KW-1185">Reference proteome</keyword>
<evidence type="ECO:0000313" key="3">
    <source>
        <dbReference type="EMBL" id="KAF5843269.1"/>
    </source>
</evidence>
<keyword evidence="2" id="KW-0472">Membrane</keyword>
<keyword evidence="2" id="KW-1133">Transmembrane helix</keyword>
<feature type="region of interest" description="Disordered" evidence="1">
    <location>
        <begin position="84"/>
        <end position="133"/>
    </location>
</feature>